<evidence type="ECO:0000313" key="2">
    <source>
        <dbReference type="EMBL" id="MBE1558125.1"/>
    </source>
</evidence>
<comment type="caution">
    <text evidence="2">The sequence shown here is derived from an EMBL/GenBank/DDBJ whole genome shotgun (WGS) entry which is preliminary data.</text>
</comment>
<dbReference type="Pfam" id="PF03995">
    <property type="entry name" value="Inhibitor_I36"/>
    <property type="match status" value="1"/>
</dbReference>
<dbReference type="RefSeq" id="WP_192773596.1">
    <property type="nucleotide sequence ID" value="NZ_BAAASY010000033.1"/>
</dbReference>
<organism evidence="2 3">
    <name type="scientific">Nonomuraea africana</name>
    <dbReference type="NCBI Taxonomy" id="46171"/>
    <lineage>
        <taxon>Bacteria</taxon>
        <taxon>Bacillati</taxon>
        <taxon>Actinomycetota</taxon>
        <taxon>Actinomycetes</taxon>
        <taxon>Streptosporangiales</taxon>
        <taxon>Streptosporangiaceae</taxon>
        <taxon>Nonomuraea</taxon>
    </lineage>
</organism>
<evidence type="ECO:0000313" key="3">
    <source>
        <dbReference type="Proteomes" id="UP000661607"/>
    </source>
</evidence>
<keyword evidence="3" id="KW-1185">Reference proteome</keyword>
<evidence type="ECO:0000256" key="1">
    <source>
        <dbReference type="SAM" id="SignalP"/>
    </source>
</evidence>
<feature type="chain" id="PRO_5046856111" description="Peptidase inhibitor family I36" evidence="1">
    <location>
        <begin position="25"/>
        <end position="196"/>
    </location>
</feature>
<dbReference type="EMBL" id="JADBEF010000001">
    <property type="protein sequence ID" value="MBE1558125.1"/>
    <property type="molecule type" value="Genomic_DNA"/>
</dbReference>
<gene>
    <name evidence="2" type="ORF">H4W81_000904</name>
</gene>
<protein>
    <recommendedName>
        <fullName evidence="4">Peptidase inhibitor family I36</fullName>
    </recommendedName>
</protein>
<accession>A0ABR9K7Y5</accession>
<reference evidence="2 3" key="1">
    <citation type="submission" date="2020-10" db="EMBL/GenBank/DDBJ databases">
        <title>Sequencing the genomes of 1000 actinobacteria strains.</title>
        <authorList>
            <person name="Klenk H.-P."/>
        </authorList>
    </citation>
    <scope>NUCLEOTIDE SEQUENCE [LARGE SCALE GENOMIC DNA]</scope>
    <source>
        <strain evidence="2 3">DSM 43748</strain>
    </source>
</reference>
<name>A0ABR9K7Y5_9ACTN</name>
<dbReference type="Proteomes" id="UP000661607">
    <property type="component" value="Unassembled WGS sequence"/>
</dbReference>
<keyword evidence="1" id="KW-0732">Signal</keyword>
<sequence length="196" mass="21643">MNRIASLIAAAALLLVSTQTPVAAQGRPEPTAEQAAFLSTQATSRAELQRQIDLQMELYPGGTQIAPNEVSYAGGRFVVTYADPGRIGTLGSPDCPSGWFCFYDNTYFGYPRGKLSDWGVQDLSAYSWSDRTESVHSNTTACVSFWNHRDPQHPVNQIGTNDEWLFTVDNYTRSISNVGTDRNMADHVLRDRVKGC</sequence>
<feature type="signal peptide" evidence="1">
    <location>
        <begin position="1"/>
        <end position="24"/>
    </location>
</feature>
<evidence type="ECO:0008006" key="4">
    <source>
        <dbReference type="Google" id="ProtNLM"/>
    </source>
</evidence>
<proteinExistence type="predicted"/>